<feature type="transmembrane region" description="Helical" evidence="1">
    <location>
        <begin position="116"/>
        <end position="135"/>
    </location>
</feature>
<protein>
    <submittedName>
        <fullName evidence="2">M50 family metallopeptidase</fullName>
    </submittedName>
</protein>
<keyword evidence="1" id="KW-1133">Transmembrane helix</keyword>
<dbReference type="Proteomes" id="UP001251870">
    <property type="component" value="Unassembled WGS sequence"/>
</dbReference>
<feature type="transmembrane region" description="Helical" evidence="1">
    <location>
        <begin position="140"/>
        <end position="158"/>
    </location>
</feature>
<dbReference type="InterPro" id="IPR049500">
    <property type="entry name" value="Peptidase_M50B-like"/>
</dbReference>
<sequence length="235" mass="24359">MISEVFDAVAQRWTSEVTADPQVVLILAAVALAASFIPVLARLFSQTGTIIHEMGHVLAAWLTGRRVSGIRVHSDTSGVTLSRGRPRGLGMLLTALAGYPAPALLAWGLAVSVGTGHAGAGLTLYQGLLILALLLSRNVIGVLSCAASLLATGLIWWYGSEEVIGYTVVVLAVVYAVAAVRAVIALIGVHVRGRGAETTDAALAAAATSLPRTLWLILLFLTVCTVSAAALWALT</sequence>
<feature type="transmembrane region" description="Helical" evidence="1">
    <location>
        <begin position="23"/>
        <end position="44"/>
    </location>
</feature>
<evidence type="ECO:0000313" key="2">
    <source>
        <dbReference type="EMBL" id="MDR8020281.1"/>
    </source>
</evidence>
<proteinExistence type="predicted"/>
<dbReference type="Pfam" id="PF13398">
    <property type="entry name" value="Peptidase_M50B"/>
    <property type="match status" value="1"/>
</dbReference>
<dbReference type="EMBL" id="JAVKGR010000020">
    <property type="protein sequence ID" value="MDR8020281.1"/>
    <property type="molecule type" value="Genomic_DNA"/>
</dbReference>
<evidence type="ECO:0000256" key="1">
    <source>
        <dbReference type="SAM" id="Phobius"/>
    </source>
</evidence>
<reference evidence="2 3" key="1">
    <citation type="submission" date="2023-09" db="EMBL/GenBank/DDBJ databases">
        <title>Description of three actinobacteria isolated from air of manufacturing shop in a pharmaceutical factory.</title>
        <authorList>
            <person name="Zhang D.-F."/>
        </authorList>
    </citation>
    <scope>NUCLEOTIDE SEQUENCE [LARGE SCALE GENOMIC DNA]</scope>
    <source>
        <strain evidence="2 3">LY-0111</strain>
    </source>
</reference>
<gene>
    <name evidence="2" type="ORF">RIL96_11985</name>
</gene>
<keyword evidence="3" id="KW-1185">Reference proteome</keyword>
<keyword evidence="1" id="KW-0812">Transmembrane</keyword>
<name>A0ABU2DUU2_9MICC</name>
<feature type="transmembrane region" description="Helical" evidence="1">
    <location>
        <begin position="164"/>
        <end position="189"/>
    </location>
</feature>
<evidence type="ECO:0000313" key="3">
    <source>
        <dbReference type="Proteomes" id="UP001251870"/>
    </source>
</evidence>
<dbReference type="RefSeq" id="WP_310549262.1">
    <property type="nucleotide sequence ID" value="NZ_JAVKGR010000020.1"/>
</dbReference>
<feature type="transmembrane region" description="Helical" evidence="1">
    <location>
        <begin position="89"/>
        <end position="110"/>
    </location>
</feature>
<comment type="caution">
    <text evidence="2">The sequence shown here is derived from an EMBL/GenBank/DDBJ whole genome shotgun (WGS) entry which is preliminary data.</text>
</comment>
<feature type="transmembrane region" description="Helical" evidence="1">
    <location>
        <begin position="214"/>
        <end position="234"/>
    </location>
</feature>
<accession>A0ABU2DUU2</accession>
<keyword evidence="1" id="KW-0472">Membrane</keyword>
<organism evidence="2 3">
    <name type="scientific">Nesterenkonia aerolata</name>
    <dbReference type="NCBI Taxonomy" id="3074079"/>
    <lineage>
        <taxon>Bacteria</taxon>
        <taxon>Bacillati</taxon>
        <taxon>Actinomycetota</taxon>
        <taxon>Actinomycetes</taxon>
        <taxon>Micrococcales</taxon>
        <taxon>Micrococcaceae</taxon>
        <taxon>Nesterenkonia</taxon>
    </lineage>
</organism>